<feature type="compositionally biased region" description="Low complexity" evidence="1">
    <location>
        <begin position="1"/>
        <end position="15"/>
    </location>
</feature>
<proteinExistence type="predicted"/>
<gene>
    <name evidence="3" type="ORF">I9026_12955</name>
</gene>
<evidence type="ECO:0000313" key="3">
    <source>
        <dbReference type="EMBL" id="MBH9582235.1"/>
    </source>
</evidence>
<feature type="transmembrane region" description="Helical" evidence="2">
    <location>
        <begin position="45"/>
        <end position="62"/>
    </location>
</feature>
<sequence length="72" mass="8416">MKYQLDLSLQQSLSSTEDKSQRLSQSLSQFVSESLNHIPRKREKLLGRLIILVMFALPIYIANHFSDWLQSH</sequence>
<organism evidence="3 4">
    <name type="scientific">Staphylococcus felis</name>
    <dbReference type="NCBI Taxonomy" id="46127"/>
    <lineage>
        <taxon>Bacteria</taxon>
        <taxon>Bacillati</taxon>
        <taxon>Bacillota</taxon>
        <taxon>Bacilli</taxon>
        <taxon>Bacillales</taxon>
        <taxon>Staphylococcaceae</taxon>
        <taxon>Staphylococcus</taxon>
    </lineage>
</organism>
<dbReference type="EMBL" id="JAEDAQ010000227">
    <property type="protein sequence ID" value="MBH9582235.1"/>
    <property type="molecule type" value="Genomic_DNA"/>
</dbReference>
<evidence type="ECO:0000313" key="4">
    <source>
        <dbReference type="Proteomes" id="UP000597038"/>
    </source>
</evidence>
<keyword evidence="4" id="KW-1185">Reference proteome</keyword>
<name>A0ABS0QSH9_9STAP</name>
<protein>
    <submittedName>
        <fullName evidence="3">Ferrous iron transporter B</fullName>
    </submittedName>
</protein>
<feature type="region of interest" description="Disordered" evidence="1">
    <location>
        <begin position="1"/>
        <end position="20"/>
    </location>
</feature>
<dbReference type="Proteomes" id="UP000597038">
    <property type="component" value="Unassembled WGS sequence"/>
</dbReference>
<comment type="caution">
    <text evidence="3">The sequence shown here is derived from an EMBL/GenBank/DDBJ whole genome shotgun (WGS) entry which is preliminary data.</text>
</comment>
<keyword evidence="2" id="KW-1133">Transmembrane helix</keyword>
<evidence type="ECO:0000256" key="1">
    <source>
        <dbReference type="SAM" id="MobiDB-lite"/>
    </source>
</evidence>
<keyword evidence="2" id="KW-0472">Membrane</keyword>
<keyword evidence="2" id="KW-0812">Transmembrane</keyword>
<evidence type="ECO:0000256" key="2">
    <source>
        <dbReference type="SAM" id="Phobius"/>
    </source>
</evidence>
<accession>A0ABS0QSH9</accession>
<feature type="non-terminal residue" evidence="3">
    <location>
        <position position="72"/>
    </location>
</feature>
<reference evidence="3 4" key="1">
    <citation type="submission" date="2020-12" db="EMBL/GenBank/DDBJ databases">
        <title>Genomic analysis of Staphylococcus felis from a cat with skin infection.</title>
        <authorList>
            <person name="Aslantas O."/>
            <person name="Keskin O."/>
            <person name="Buyukaltay K."/>
            <person name="Gullu Yucetepe A."/>
        </authorList>
    </citation>
    <scope>NUCLEOTIDE SEQUENCE [LARGE SCALE GENOMIC DNA]</scope>
    <source>
        <strain evidence="3 4">HARRANVET</strain>
    </source>
</reference>